<gene>
    <name evidence="10" type="ORF">ACH5RR_032339</name>
</gene>
<evidence type="ECO:0000313" key="10">
    <source>
        <dbReference type="EMBL" id="KAL3506957.1"/>
    </source>
</evidence>
<dbReference type="SUPFAM" id="SSF52540">
    <property type="entry name" value="P-loop containing nucleoside triphosphate hydrolases"/>
    <property type="match status" value="1"/>
</dbReference>
<keyword evidence="2" id="KW-0677">Repeat</keyword>
<sequence>MAEAIIPNLLFPHSGTSPGVIFEVDIVAKLCDRFMSLQYYLRKFLADATQNQKDEDVRSWIQEVRCLVYLVENVIDLFAHQIHQYKTAAQKGCLKKTTCVSSKQAYEIKEVDKCSEVVKLIELRIIELLSFAKTKGIDRSHEVDVRVRVEEYYGHEIDDDRQESIMFEMKGDIDKLLSLLLCNNQDHQIVSILGVGGSGKTTVARKIYYHIKTRIHFAAFAWLSMTNYQNDITIALKDILKQLSKSNSTNRKINNDNSSEEVLSTELRRKLHEYDEEKKCSLLVLEDIRNKQVVESIKSCLGRNTKLLLAAPNREVAQQGFIHKIIGLSEDQAWEILKKRAYRPPLPGLAAVDELVPINEYLNRHRSFMDIPDFGSLIRKPDSDARIKEHVGRIMIRSCGYLPIAILVLAEILRFSYKWKHVGEQLHLINERSMRILMHSLLGDGMSNHEQPADKEAVGDRLNSLFFWSYDELTDELRECFLYLSHFAEDDYVDVETLYLMWIAEGLVIPRSEMLTLMDVAELYLTVLARRHLVEVKVAAVRDFRSRYESCRVTSRMRGPWLEELREQSGYLKVFRGNLVSDKEETSSQNISSTRNVTTVANAYRMAISTNRGLNGNDCKKVADKVVQLAQSQPYSSTMELIKRAQAGSTDELMMRSLLFRNTSGAGELPPRITLLDESLVKLIKGVRILVFESYKFEDNKELEKVLENLTLLRFLSFKNSELDELPSSACTSSPYLEALDLRVAWGYHIRISNTFWKAKKLRYLYFSDTSMEVVDGKKLRLSGLDNLEVLVNFQSDVMEIGDISKLENLRVLKAVVRDNNSLSWIVNHKLKCDLYLRIRGCDSEDIRKLGEKEAESPKLQFLEILETLRGNKLPTYIQDISSSLLELVLVLSEIHQEHDPMITLEKFPKLQRLVLGNRAFLGQEMVCSQSGFPSLKSICLTELANLHQWTIANGAMPNLSRLVIKRCLNLKLPDGLNNFSSTLKQLSTWSMPKRFNESVRELGLKWNGAECSFSFNLELKNDI</sequence>
<name>A0ABD2YM73_9GENT</name>
<evidence type="ECO:0000259" key="9">
    <source>
        <dbReference type="Pfam" id="PF23598"/>
    </source>
</evidence>
<dbReference type="Pfam" id="PF23559">
    <property type="entry name" value="WHD_DRP"/>
    <property type="match status" value="1"/>
</dbReference>
<feature type="domain" description="NB-ARC" evidence="6">
    <location>
        <begin position="172"/>
        <end position="342"/>
    </location>
</feature>
<dbReference type="InterPro" id="IPR044974">
    <property type="entry name" value="Disease_R_plants"/>
</dbReference>
<dbReference type="InterPro" id="IPR041118">
    <property type="entry name" value="Rx_N"/>
</dbReference>
<dbReference type="Gene3D" id="1.10.10.10">
    <property type="entry name" value="Winged helix-like DNA-binding domain superfamily/Winged helix DNA-binding domain"/>
    <property type="match status" value="1"/>
</dbReference>
<proteinExistence type="inferred from homology"/>
<dbReference type="InterPro" id="IPR055414">
    <property type="entry name" value="LRR_R13L4/SHOC2-like"/>
</dbReference>
<protein>
    <submittedName>
        <fullName evidence="10">Uncharacterized protein</fullName>
    </submittedName>
</protein>
<dbReference type="InterPro" id="IPR058922">
    <property type="entry name" value="WHD_DRP"/>
</dbReference>
<dbReference type="GO" id="GO:0000166">
    <property type="term" value="F:nucleotide binding"/>
    <property type="evidence" value="ECO:0007669"/>
    <property type="project" value="UniProtKB-KW"/>
</dbReference>
<dbReference type="Gene3D" id="3.40.50.300">
    <property type="entry name" value="P-loop containing nucleotide triphosphate hydrolases"/>
    <property type="match status" value="1"/>
</dbReference>
<dbReference type="AlphaFoldDB" id="A0ABD2YM73"/>
<evidence type="ECO:0000256" key="3">
    <source>
        <dbReference type="ARBA" id="ARBA00022741"/>
    </source>
</evidence>
<dbReference type="InterPro" id="IPR032675">
    <property type="entry name" value="LRR_dom_sf"/>
</dbReference>
<dbReference type="GO" id="GO:0006952">
    <property type="term" value="P:defense response"/>
    <property type="evidence" value="ECO:0007669"/>
    <property type="project" value="UniProtKB-KW"/>
</dbReference>
<dbReference type="SUPFAM" id="SSF52058">
    <property type="entry name" value="L domain-like"/>
    <property type="match status" value="1"/>
</dbReference>
<dbReference type="Proteomes" id="UP001630127">
    <property type="component" value="Unassembled WGS sequence"/>
</dbReference>
<dbReference type="GO" id="GO:0051707">
    <property type="term" value="P:response to other organism"/>
    <property type="evidence" value="ECO:0007669"/>
    <property type="project" value="UniProtKB-ARBA"/>
</dbReference>
<feature type="domain" description="Disease resistance protein winged helix" evidence="8">
    <location>
        <begin position="487"/>
        <end position="553"/>
    </location>
</feature>
<dbReference type="InterPro" id="IPR002182">
    <property type="entry name" value="NB-ARC"/>
</dbReference>
<comment type="similarity">
    <text evidence="1">Belongs to the disease resistance NB-LRR family.</text>
</comment>
<evidence type="ECO:0000259" key="6">
    <source>
        <dbReference type="Pfam" id="PF00931"/>
    </source>
</evidence>
<keyword evidence="3" id="KW-0547">Nucleotide-binding</keyword>
<evidence type="ECO:0000259" key="7">
    <source>
        <dbReference type="Pfam" id="PF18052"/>
    </source>
</evidence>
<organism evidence="10 11">
    <name type="scientific">Cinchona calisaya</name>
    <dbReference type="NCBI Taxonomy" id="153742"/>
    <lineage>
        <taxon>Eukaryota</taxon>
        <taxon>Viridiplantae</taxon>
        <taxon>Streptophyta</taxon>
        <taxon>Embryophyta</taxon>
        <taxon>Tracheophyta</taxon>
        <taxon>Spermatophyta</taxon>
        <taxon>Magnoliopsida</taxon>
        <taxon>eudicotyledons</taxon>
        <taxon>Gunneridae</taxon>
        <taxon>Pentapetalae</taxon>
        <taxon>asterids</taxon>
        <taxon>lamiids</taxon>
        <taxon>Gentianales</taxon>
        <taxon>Rubiaceae</taxon>
        <taxon>Cinchonoideae</taxon>
        <taxon>Cinchoneae</taxon>
        <taxon>Cinchona</taxon>
    </lineage>
</organism>
<keyword evidence="5" id="KW-0067">ATP-binding</keyword>
<evidence type="ECO:0000256" key="4">
    <source>
        <dbReference type="ARBA" id="ARBA00022821"/>
    </source>
</evidence>
<keyword evidence="11" id="KW-1185">Reference proteome</keyword>
<feature type="domain" description="Disease resistance R13L4/SHOC-2-like LRR" evidence="9">
    <location>
        <begin position="686"/>
        <end position="966"/>
    </location>
</feature>
<dbReference type="PRINTS" id="PR00364">
    <property type="entry name" value="DISEASERSIST"/>
</dbReference>
<reference evidence="10 11" key="1">
    <citation type="submission" date="2024-11" db="EMBL/GenBank/DDBJ databases">
        <title>A near-complete genome assembly of Cinchona calisaya.</title>
        <authorList>
            <person name="Lian D.C."/>
            <person name="Zhao X.W."/>
            <person name="Wei L."/>
        </authorList>
    </citation>
    <scope>NUCLEOTIDE SEQUENCE [LARGE SCALE GENOMIC DNA]</scope>
    <source>
        <tissue evidence="10">Nenye</tissue>
    </source>
</reference>
<dbReference type="Pfam" id="PF00931">
    <property type="entry name" value="NB-ARC"/>
    <property type="match status" value="1"/>
</dbReference>
<dbReference type="PANTHER" id="PTHR23155">
    <property type="entry name" value="DISEASE RESISTANCE PROTEIN RP"/>
    <property type="match status" value="1"/>
</dbReference>
<evidence type="ECO:0000259" key="8">
    <source>
        <dbReference type="Pfam" id="PF23559"/>
    </source>
</evidence>
<evidence type="ECO:0000256" key="1">
    <source>
        <dbReference type="ARBA" id="ARBA00008894"/>
    </source>
</evidence>
<dbReference type="EMBL" id="JBJUIK010000013">
    <property type="protein sequence ID" value="KAL3506957.1"/>
    <property type="molecule type" value="Genomic_DNA"/>
</dbReference>
<comment type="caution">
    <text evidence="10">The sequence shown here is derived from an EMBL/GenBank/DDBJ whole genome shotgun (WGS) entry which is preliminary data.</text>
</comment>
<evidence type="ECO:0000313" key="11">
    <source>
        <dbReference type="Proteomes" id="UP001630127"/>
    </source>
</evidence>
<keyword evidence="4" id="KW-0611">Plant defense</keyword>
<dbReference type="InterPro" id="IPR027417">
    <property type="entry name" value="P-loop_NTPase"/>
</dbReference>
<evidence type="ECO:0000256" key="5">
    <source>
        <dbReference type="ARBA" id="ARBA00022840"/>
    </source>
</evidence>
<dbReference type="Gene3D" id="1.20.5.4130">
    <property type="match status" value="1"/>
</dbReference>
<dbReference type="PANTHER" id="PTHR23155:SF1185">
    <property type="entry name" value="DISEASE RESISTANCE RPP8-LIKE PROTEIN 3-RELATED"/>
    <property type="match status" value="1"/>
</dbReference>
<dbReference type="Pfam" id="PF18052">
    <property type="entry name" value="Rx_N"/>
    <property type="match status" value="1"/>
</dbReference>
<dbReference type="Gene3D" id="3.80.10.10">
    <property type="entry name" value="Ribonuclease Inhibitor"/>
    <property type="match status" value="1"/>
</dbReference>
<dbReference type="InterPro" id="IPR036388">
    <property type="entry name" value="WH-like_DNA-bd_sf"/>
</dbReference>
<evidence type="ECO:0000256" key="2">
    <source>
        <dbReference type="ARBA" id="ARBA00022737"/>
    </source>
</evidence>
<feature type="domain" description="Disease resistance N-terminal" evidence="7">
    <location>
        <begin position="41"/>
        <end position="90"/>
    </location>
</feature>
<dbReference type="Pfam" id="PF23598">
    <property type="entry name" value="LRR_14"/>
    <property type="match status" value="1"/>
</dbReference>
<accession>A0ABD2YM73</accession>